<keyword evidence="5" id="KW-1185">Reference proteome</keyword>
<feature type="transmembrane region" description="Helical" evidence="2">
    <location>
        <begin position="306"/>
        <end position="329"/>
    </location>
</feature>
<feature type="transmembrane region" description="Helical" evidence="2">
    <location>
        <begin position="276"/>
        <end position="299"/>
    </location>
</feature>
<dbReference type="NCBIfam" id="TIGR00254">
    <property type="entry name" value="GGDEF"/>
    <property type="match status" value="1"/>
</dbReference>
<keyword evidence="2" id="KW-0472">Membrane</keyword>
<dbReference type="PROSITE" id="PS50887">
    <property type="entry name" value="GGDEF"/>
    <property type="match status" value="1"/>
</dbReference>
<dbReference type="PANTHER" id="PTHR45138:SF24">
    <property type="entry name" value="DIGUANYLATE CYCLASE DGCC-RELATED"/>
    <property type="match status" value="1"/>
</dbReference>
<dbReference type="PANTHER" id="PTHR45138">
    <property type="entry name" value="REGULATORY COMPONENTS OF SENSORY TRANSDUCTION SYSTEM"/>
    <property type="match status" value="1"/>
</dbReference>
<dbReference type="InterPro" id="IPR029787">
    <property type="entry name" value="Nucleotide_cyclase"/>
</dbReference>
<reference evidence="5" key="1">
    <citation type="journal article" date="2019" name="Int. J. Syst. Evol. Microbiol.">
        <title>The Global Catalogue of Microorganisms (GCM) 10K type strain sequencing project: providing services to taxonomists for standard genome sequencing and annotation.</title>
        <authorList>
            <consortium name="The Broad Institute Genomics Platform"/>
            <consortium name="The Broad Institute Genome Sequencing Center for Infectious Disease"/>
            <person name="Wu L."/>
            <person name="Ma J."/>
        </authorList>
    </citation>
    <scope>NUCLEOTIDE SEQUENCE [LARGE SCALE GENOMIC DNA]</scope>
    <source>
        <strain evidence="5">CCUG 30340</strain>
    </source>
</reference>
<evidence type="ECO:0000256" key="1">
    <source>
        <dbReference type="ARBA" id="ARBA00012528"/>
    </source>
</evidence>
<feature type="transmembrane region" description="Helical" evidence="2">
    <location>
        <begin position="335"/>
        <end position="357"/>
    </location>
</feature>
<dbReference type="RefSeq" id="WP_380019632.1">
    <property type="nucleotide sequence ID" value="NZ_JBHSHD010000005.1"/>
</dbReference>
<keyword evidence="4" id="KW-0548">Nucleotidyltransferase</keyword>
<feature type="transmembrane region" description="Helical" evidence="2">
    <location>
        <begin position="218"/>
        <end position="238"/>
    </location>
</feature>
<proteinExistence type="predicted"/>
<protein>
    <recommendedName>
        <fullName evidence="1">diguanylate cyclase</fullName>
        <ecNumber evidence="1">2.7.7.65</ecNumber>
    </recommendedName>
</protein>
<dbReference type="InterPro" id="IPR000160">
    <property type="entry name" value="GGDEF_dom"/>
</dbReference>
<dbReference type="CDD" id="cd01949">
    <property type="entry name" value="GGDEF"/>
    <property type="match status" value="1"/>
</dbReference>
<dbReference type="SUPFAM" id="SSF55073">
    <property type="entry name" value="Nucleotide cyclase"/>
    <property type="match status" value="1"/>
</dbReference>
<feature type="transmembrane region" description="Helical" evidence="2">
    <location>
        <begin position="183"/>
        <end position="206"/>
    </location>
</feature>
<evidence type="ECO:0000313" key="4">
    <source>
        <dbReference type="EMBL" id="MFC4819836.1"/>
    </source>
</evidence>
<dbReference type="Pfam" id="PF00990">
    <property type="entry name" value="GGDEF"/>
    <property type="match status" value="1"/>
</dbReference>
<evidence type="ECO:0000259" key="3">
    <source>
        <dbReference type="PROSITE" id="PS50887"/>
    </source>
</evidence>
<dbReference type="Pfam" id="PF07695">
    <property type="entry name" value="7TMR-DISM_7TM"/>
    <property type="match status" value="1"/>
</dbReference>
<dbReference type="EMBL" id="JBHSHD010000005">
    <property type="protein sequence ID" value="MFC4819836.1"/>
    <property type="molecule type" value="Genomic_DNA"/>
</dbReference>
<feature type="transmembrane region" description="Helical" evidence="2">
    <location>
        <begin position="250"/>
        <end position="270"/>
    </location>
</feature>
<gene>
    <name evidence="4" type="ORF">ACFO6Q_05850</name>
</gene>
<dbReference type="GO" id="GO:0052621">
    <property type="term" value="F:diguanylate cyclase activity"/>
    <property type="evidence" value="ECO:0007669"/>
    <property type="project" value="UniProtKB-EC"/>
</dbReference>
<dbReference type="InterPro" id="IPR011623">
    <property type="entry name" value="7TMR_DISM_rcpt_extracell_dom1"/>
</dbReference>
<sequence length="548" mass="60295">MRAQSVAVVVERLDAPRDLAVDAAAVIAGTYDGDFVAQTYAAITPSHDHPVWYRIRLAEDWAGRDLPVLSIFDPQGLSVTAYLPPEHVESRHSIYSAGANAGFTRHALVFDLPRALKAAAPVYLKVAPDKAVPRRIEVTQQTDALVRDLGRARLDVLFPAVQVAAVLVMLCFFLALRERMYMYFVGHVVFVVLYELYLFGIGYEYAPFKLLAPLGSRAVWLNAAIAIVLMLEFSRQFLELARFAPRLDALLRFGRWPLAALALVAAVPSLTPDWTIEYALAALLLLSAPLLIVAGLLAWQQGSRRGGFFLCAWIPGLLFVILRALQLFLQWPLPVWLEFAMPAAFAYASLVLAYGLADHTLAIRHERDVAHRLAEHDALTGVLNRRAILARLRAGFLQARESGEPLSLLFLDLDHFKRINDSYGHHVGDQCLRSVVGPINSELRQGDALGRYGGEEFLVVLPGAGAEDAETVAERIRKRIETMPMLVSGQRIGLTLSIGIAAVDAEVMTPNDLIERADVALYRSKSGGRNLVSTHDGAMPLGEAALDR</sequence>
<accession>A0ABV9QRZ2</accession>
<dbReference type="InterPro" id="IPR043128">
    <property type="entry name" value="Rev_trsase/Diguanyl_cyclase"/>
</dbReference>
<name>A0ABV9QRZ2_9GAMM</name>
<comment type="caution">
    <text evidence="4">The sequence shown here is derived from an EMBL/GenBank/DDBJ whole genome shotgun (WGS) entry which is preliminary data.</text>
</comment>
<organism evidence="4 5">
    <name type="scientific">Dokdonella ginsengisoli</name>
    <dbReference type="NCBI Taxonomy" id="363846"/>
    <lineage>
        <taxon>Bacteria</taxon>
        <taxon>Pseudomonadati</taxon>
        <taxon>Pseudomonadota</taxon>
        <taxon>Gammaproteobacteria</taxon>
        <taxon>Lysobacterales</taxon>
        <taxon>Rhodanobacteraceae</taxon>
        <taxon>Dokdonella</taxon>
    </lineage>
</organism>
<dbReference type="Gene3D" id="3.30.70.270">
    <property type="match status" value="1"/>
</dbReference>
<dbReference type="InterPro" id="IPR050469">
    <property type="entry name" value="Diguanylate_Cyclase"/>
</dbReference>
<feature type="transmembrane region" description="Helical" evidence="2">
    <location>
        <begin position="156"/>
        <end position="176"/>
    </location>
</feature>
<dbReference type="SMART" id="SM00267">
    <property type="entry name" value="GGDEF"/>
    <property type="match status" value="1"/>
</dbReference>
<keyword evidence="4" id="KW-0808">Transferase</keyword>
<evidence type="ECO:0000256" key="2">
    <source>
        <dbReference type="SAM" id="Phobius"/>
    </source>
</evidence>
<keyword evidence="2" id="KW-0812">Transmembrane</keyword>
<keyword evidence="2" id="KW-1133">Transmembrane helix</keyword>
<feature type="domain" description="GGDEF" evidence="3">
    <location>
        <begin position="404"/>
        <end position="537"/>
    </location>
</feature>
<dbReference type="Proteomes" id="UP001595886">
    <property type="component" value="Unassembled WGS sequence"/>
</dbReference>
<dbReference type="EC" id="2.7.7.65" evidence="1"/>
<evidence type="ECO:0000313" key="5">
    <source>
        <dbReference type="Proteomes" id="UP001595886"/>
    </source>
</evidence>